<dbReference type="Proteomes" id="UP000011083">
    <property type="component" value="Unassembled WGS sequence"/>
</dbReference>
<evidence type="ECO:0000313" key="3">
    <source>
        <dbReference type="Proteomes" id="UP000011083"/>
    </source>
</evidence>
<evidence type="ECO:0000313" key="2">
    <source>
        <dbReference type="EMBL" id="ELR17246.1"/>
    </source>
</evidence>
<dbReference type="RefSeq" id="XP_004339259.1">
    <property type="nucleotide sequence ID" value="XM_004339211.1"/>
</dbReference>
<sequence length="139" mass="15247">MERAGGGSAILALVCVFVVATILTVSNAAGSKLGERGPQVPCLQSTWNRTTGECFITNECDITMYGSKLDGVAMCGHSAFFIGYCRDQCQGLTWNQHQVRNQRQMLPSSHRMLIVGTTVRRTSRRCFRSGGRFGPLILE</sequence>
<dbReference type="KEGG" id="acan:ACA1_059530"/>
<dbReference type="AlphaFoldDB" id="L8GYP9"/>
<keyword evidence="3" id="KW-1185">Reference proteome</keyword>
<name>L8GYP9_ACACF</name>
<organism evidence="2 3">
    <name type="scientific">Acanthamoeba castellanii (strain ATCC 30010 / Neff)</name>
    <dbReference type="NCBI Taxonomy" id="1257118"/>
    <lineage>
        <taxon>Eukaryota</taxon>
        <taxon>Amoebozoa</taxon>
        <taxon>Discosea</taxon>
        <taxon>Longamoebia</taxon>
        <taxon>Centramoebida</taxon>
        <taxon>Acanthamoebidae</taxon>
        <taxon>Acanthamoeba</taxon>
    </lineage>
</organism>
<dbReference type="VEuPathDB" id="AmoebaDB:ACA1_059530"/>
<dbReference type="EMBL" id="KB007974">
    <property type="protein sequence ID" value="ELR17246.1"/>
    <property type="molecule type" value="Genomic_DNA"/>
</dbReference>
<protein>
    <submittedName>
        <fullName evidence="2">Uncharacterized protein</fullName>
    </submittedName>
</protein>
<reference evidence="2 3" key="1">
    <citation type="journal article" date="2013" name="Genome Biol.">
        <title>Genome of Acanthamoeba castellanii highlights extensive lateral gene transfer and early evolution of tyrosine kinase signaling.</title>
        <authorList>
            <person name="Clarke M."/>
            <person name="Lohan A.J."/>
            <person name="Liu B."/>
            <person name="Lagkouvardos I."/>
            <person name="Roy S."/>
            <person name="Zafar N."/>
            <person name="Bertelli C."/>
            <person name="Schilde C."/>
            <person name="Kianianmomeni A."/>
            <person name="Burglin T.R."/>
            <person name="Frech C."/>
            <person name="Turcotte B."/>
            <person name="Kopec K.O."/>
            <person name="Synnott J.M."/>
            <person name="Choo C."/>
            <person name="Paponov I."/>
            <person name="Finkler A."/>
            <person name="Soon Heng Tan C."/>
            <person name="Hutchins A.P."/>
            <person name="Weinmeier T."/>
            <person name="Rattei T."/>
            <person name="Chu J.S."/>
            <person name="Gimenez G."/>
            <person name="Irimia M."/>
            <person name="Rigden D.J."/>
            <person name="Fitzpatrick D.A."/>
            <person name="Lorenzo-Morales J."/>
            <person name="Bateman A."/>
            <person name="Chiu C.H."/>
            <person name="Tang P."/>
            <person name="Hegemann P."/>
            <person name="Fromm H."/>
            <person name="Raoult D."/>
            <person name="Greub G."/>
            <person name="Miranda-Saavedra D."/>
            <person name="Chen N."/>
            <person name="Nash P."/>
            <person name="Ginger M.L."/>
            <person name="Horn M."/>
            <person name="Schaap P."/>
            <person name="Caler L."/>
            <person name="Loftus B."/>
        </authorList>
    </citation>
    <scope>NUCLEOTIDE SEQUENCE [LARGE SCALE GENOMIC DNA]</scope>
    <source>
        <strain evidence="2 3">Neff</strain>
    </source>
</reference>
<keyword evidence="1" id="KW-0732">Signal</keyword>
<accession>L8GYP9</accession>
<dbReference type="GeneID" id="14917842"/>
<evidence type="ECO:0000256" key="1">
    <source>
        <dbReference type="SAM" id="SignalP"/>
    </source>
</evidence>
<feature type="signal peptide" evidence="1">
    <location>
        <begin position="1"/>
        <end position="28"/>
    </location>
</feature>
<gene>
    <name evidence="2" type="ORF">ACA1_059530</name>
</gene>
<proteinExistence type="predicted"/>
<feature type="chain" id="PRO_5003990216" evidence="1">
    <location>
        <begin position="29"/>
        <end position="139"/>
    </location>
</feature>